<proteinExistence type="predicted"/>
<dbReference type="GO" id="GO:0005737">
    <property type="term" value="C:cytoplasm"/>
    <property type="evidence" value="ECO:0007669"/>
    <property type="project" value="TreeGrafter"/>
</dbReference>
<dbReference type="PANTHER" id="PTHR10612:SF62">
    <property type="entry name" value="LIPOCALIN_CYTOSOLIC FATTY-ACID BINDING DOMAIN-CONTAINING PROTEIN"/>
    <property type="match status" value="1"/>
</dbReference>
<gene>
    <name evidence="2" type="ORF">Hamer_G010760</name>
</gene>
<dbReference type="EMBL" id="JAHLQT010028013">
    <property type="protein sequence ID" value="KAG7162103.1"/>
    <property type="molecule type" value="Genomic_DNA"/>
</dbReference>
<dbReference type="GO" id="GO:0000302">
    <property type="term" value="P:response to reactive oxygen species"/>
    <property type="evidence" value="ECO:0007669"/>
    <property type="project" value="TreeGrafter"/>
</dbReference>
<dbReference type="InterPro" id="IPR000566">
    <property type="entry name" value="Lipocln_cytosolic_FA-bd_dom"/>
</dbReference>
<comment type="caution">
    <text evidence="2">The sequence shown here is derived from an EMBL/GenBank/DDBJ whole genome shotgun (WGS) entry which is preliminary data.</text>
</comment>
<dbReference type="GO" id="GO:0006629">
    <property type="term" value="P:lipid metabolic process"/>
    <property type="evidence" value="ECO:0007669"/>
    <property type="project" value="TreeGrafter"/>
</dbReference>
<dbReference type="InterPro" id="IPR012674">
    <property type="entry name" value="Calycin"/>
</dbReference>
<feature type="domain" description="Lipocalin/cytosolic fatty-acid binding" evidence="1">
    <location>
        <begin position="28"/>
        <end position="160"/>
    </location>
</feature>
<evidence type="ECO:0000259" key="1">
    <source>
        <dbReference type="Pfam" id="PF08212"/>
    </source>
</evidence>
<dbReference type="Proteomes" id="UP000747542">
    <property type="component" value="Unassembled WGS sequence"/>
</dbReference>
<evidence type="ECO:0000313" key="2">
    <source>
        <dbReference type="EMBL" id="KAG7162103.1"/>
    </source>
</evidence>
<dbReference type="SUPFAM" id="SSF50814">
    <property type="entry name" value="Lipocalins"/>
    <property type="match status" value="1"/>
</dbReference>
<sequence length="171" mass="19377">MVWWACVQGDELPACVAVTPAPYFQNQMYEGHWYEVGKGCWCDVTDFTSPDPGLADGEVTYTCRKDGPQGKVKSASADLIYKGTPGQFKQQFRFPFAPQLDYSIMYIDENTTMEYDCHTNVLGITNYCIHFMSRHPTMSENTLTSLIDYAESLGLNNQNITYKGTKQEGCW</sequence>
<accession>A0A8J5JVW8</accession>
<dbReference type="Pfam" id="PF08212">
    <property type="entry name" value="Lipocalin_2"/>
    <property type="match status" value="1"/>
</dbReference>
<evidence type="ECO:0000313" key="3">
    <source>
        <dbReference type="Proteomes" id="UP000747542"/>
    </source>
</evidence>
<organism evidence="2 3">
    <name type="scientific">Homarus americanus</name>
    <name type="common">American lobster</name>
    <dbReference type="NCBI Taxonomy" id="6706"/>
    <lineage>
        <taxon>Eukaryota</taxon>
        <taxon>Metazoa</taxon>
        <taxon>Ecdysozoa</taxon>
        <taxon>Arthropoda</taxon>
        <taxon>Crustacea</taxon>
        <taxon>Multicrustacea</taxon>
        <taxon>Malacostraca</taxon>
        <taxon>Eumalacostraca</taxon>
        <taxon>Eucarida</taxon>
        <taxon>Decapoda</taxon>
        <taxon>Pleocyemata</taxon>
        <taxon>Astacidea</taxon>
        <taxon>Nephropoidea</taxon>
        <taxon>Nephropidae</taxon>
        <taxon>Homarus</taxon>
    </lineage>
</organism>
<name>A0A8J5JVW8_HOMAM</name>
<dbReference type="Gene3D" id="2.40.128.20">
    <property type="match status" value="1"/>
</dbReference>
<reference evidence="2" key="1">
    <citation type="journal article" date="2021" name="Sci. Adv.">
        <title>The American lobster genome reveals insights on longevity, neural, and immune adaptations.</title>
        <authorList>
            <person name="Polinski J.M."/>
            <person name="Zimin A.V."/>
            <person name="Clark K.F."/>
            <person name="Kohn A.B."/>
            <person name="Sadowski N."/>
            <person name="Timp W."/>
            <person name="Ptitsyn A."/>
            <person name="Khanna P."/>
            <person name="Romanova D.Y."/>
            <person name="Williams P."/>
            <person name="Greenwood S.J."/>
            <person name="Moroz L.L."/>
            <person name="Walt D.R."/>
            <person name="Bodnar A.G."/>
        </authorList>
    </citation>
    <scope>NUCLEOTIDE SEQUENCE</scope>
    <source>
        <strain evidence="2">GMGI-L3</strain>
    </source>
</reference>
<dbReference type="PANTHER" id="PTHR10612">
    <property type="entry name" value="APOLIPOPROTEIN D"/>
    <property type="match status" value="1"/>
</dbReference>
<keyword evidence="3" id="KW-1185">Reference proteome</keyword>
<protein>
    <submittedName>
        <fullName evidence="2">Putative Lipocalin-like domain-containing protein</fullName>
    </submittedName>
</protein>
<dbReference type="AlphaFoldDB" id="A0A8J5JVW8"/>